<keyword evidence="1" id="KW-0812">Transmembrane</keyword>
<keyword evidence="1" id="KW-1133">Transmembrane helix</keyword>
<proteinExistence type="predicted"/>
<evidence type="ECO:0000256" key="1">
    <source>
        <dbReference type="SAM" id="Phobius"/>
    </source>
</evidence>
<organism evidence="2 3">
    <name type="scientific">Choiromyces venosus 120613-1</name>
    <dbReference type="NCBI Taxonomy" id="1336337"/>
    <lineage>
        <taxon>Eukaryota</taxon>
        <taxon>Fungi</taxon>
        <taxon>Dikarya</taxon>
        <taxon>Ascomycota</taxon>
        <taxon>Pezizomycotina</taxon>
        <taxon>Pezizomycetes</taxon>
        <taxon>Pezizales</taxon>
        <taxon>Tuberaceae</taxon>
        <taxon>Choiromyces</taxon>
    </lineage>
</organism>
<dbReference type="Proteomes" id="UP000276215">
    <property type="component" value="Unassembled WGS sequence"/>
</dbReference>
<protein>
    <submittedName>
        <fullName evidence="2">Uncharacterized protein</fullName>
    </submittedName>
</protein>
<sequence>MRFHVLILTQFFYINENLLLTIFLLPSQSKHGSRHIWKIGSLLVLKILRIILSVLLLHVNSLGAPRRNGHNVMIVVLLYYSILIVCMVRKLLKIDNNVIVHVVILEDTIQEPVQLDMIKLDISFKLPHILLISFSYFMYTIITAYNAF</sequence>
<accession>A0A3N4JPA4</accession>
<evidence type="ECO:0000313" key="2">
    <source>
        <dbReference type="EMBL" id="RPB00134.1"/>
    </source>
</evidence>
<feature type="transmembrane region" description="Helical" evidence="1">
    <location>
        <begin position="71"/>
        <end position="88"/>
    </location>
</feature>
<feature type="transmembrane region" description="Helical" evidence="1">
    <location>
        <begin position="37"/>
        <end position="59"/>
    </location>
</feature>
<gene>
    <name evidence="2" type="ORF">L873DRAFT_831501</name>
</gene>
<keyword evidence="3" id="KW-1185">Reference proteome</keyword>
<name>A0A3N4JPA4_9PEZI</name>
<keyword evidence="1" id="KW-0472">Membrane</keyword>
<feature type="transmembrane region" description="Helical" evidence="1">
    <location>
        <begin position="6"/>
        <end position="25"/>
    </location>
</feature>
<reference evidence="2 3" key="1">
    <citation type="journal article" date="2018" name="Nat. Ecol. Evol.">
        <title>Pezizomycetes genomes reveal the molecular basis of ectomycorrhizal truffle lifestyle.</title>
        <authorList>
            <person name="Murat C."/>
            <person name="Payen T."/>
            <person name="Noel B."/>
            <person name="Kuo A."/>
            <person name="Morin E."/>
            <person name="Chen J."/>
            <person name="Kohler A."/>
            <person name="Krizsan K."/>
            <person name="Balestrini R."/>
            <person name="Da Silva C."/>
            <person name="Montanini B."/>
            <person name="Hainaut M."/>
            <person name="Levati E."/>
            <person name="Barry K.W."/>
            <person name="Belfiori B."/>
            <person name="Cichocki N."/>
            <person name="Clum A."/>
            <person name="Dockter R.B."/>
            <person name="Fauchery L."/>
            <person name="Guy J."/>
            <person name="Iotti M."/>
            <person name="Le Tacon F."/>
            <person name="Lindquist E.A."/>
            <person name="Lipzen A."/>
            <person name="Malagnac F."/>
            <person name="Mello A."/>
            <person name="Molinier V."/>
            <person name="Miyauchi S."/>
            <person name="Poulain J."/>
            <person name="Riccioni C."/>
            <person name="Rubini A."/>
            <person name="Sitrit Y."/>
            <person name="Splivallo R."/>
            <person name="Traeger S."/>
            <person name="Wang M."/>
            <person name="Zifcakova L."/>
            <person name="Wipf D."/>
            <person name="Zambonelli A."/>
            <person name="Paolocci F."/>
            <person name="Nowrousian M."/>
            <person name="Ottonello S."/>
            <person name="Baldrian P."/>
            <person name="Spatafora J.W."/>
            <person name="Henrissat B."/>
            <person name="Nagy L.G."/>
            <person name="Aury J.M."/>
            <person name="Wincker P."/>
            <person name="Grigoriev I.V."/>
            <person name="Bonfante P."/>
            <person name="Martin F.M."/>
        </authorList>
    </citation>
    <scope>NUCLEOTIDE SEQUENCE [LARGE SCALE GENOMIC DNA]</scope>
    <source>
        <strain evidence="2 3">120613-1</strain>
    </source>
</reference>
<dbReference type="EMBL" id="ML120382">
    <property type="protein sequence ID" value="RPB00134.1"/>
    <property type="molecule type" value="Genomic_DNA"/>
</dbReference>
<feature type="transmembrane region" description="Helical" evidence="1">
    <location>
        <begin position="126"/>
        <end position="145"/>
    </location>
</feature>
<evidence type="ECO:0000313" key="3">
    <source>
        <dbReference type="Proteomes" id="UP000276215"/>
    </source>
</evidence>
<dbReference type="AlphaFoldDB" id="A0A3N4JPA4"/>